<dbReference type="CDD" id="cd02432">
    <property type="entry name" value="Nodulin-21_like_1"/>
    <property type="match status" value="1"/>
</dbReference>
<feature type="compositionally biased region" description="Basic and acidic residues" evidence="5">
    <location>
        <begin position="11"/>
        <end position="20"/>
    </location>
</feature>
<dbReference type="RefSeq" id="WP_192751545.1">
    <property type="nucleotide sequence ID" value="NZ_BAABJL010000207.1"/>
</dbReference>
<keyword evidence="8" id="KW-1185">Reference proteome</keyword>
<feature type="compositionally biased region" description="Acidic residues" evidence="5">
    <location>
        <begin position="1"/>
        <end position="10"/>
    </location>
</feature>
<proteinExistence type="predicted"/>
<dbReference type="AlphaFoldDB" id="A0A927MWN4"/>
<feature type="transmembrane region" description="Helical" evidence="6">
    <location>
        <begin position="190"/>
        <end position="208"/>
    </location>
</feature>
<evidence type="ECO:0000256" key="2">
    <source>
        <dbReference type="ARBA" id="ARBA00022692"/>
    </source>
</evidence>
<feature type="transmembrane region" description="Helical" evidence="6">
    <location>
        <begin position="34"/>
        <end position="56"/>
    </location>
</feature>
<dbReference type="InterPro" id="IPR008217">
    <property type="entry name" value="Ccc1_fam"/>
</dbReference>
<gene>
    <name evidence="7" type="ORF">HEB94_004475</name>
</gene>
<evidence type="ECO:0000256" key="1">
    <source>
        <dbReference type="ARBA" id="ARBA00004127"/>
    </source>
</evidence>
<organism evidence="7 8">
    <name type="scientific">Actinopolymorpha pittospori</name>
    <dbReference type="NCBI Taxonomy" id="648752"/>
    <lineage>
        <taxon>Bacteria</taxon>
        <taxon>Bacillati</taxon>
        <taxon>Actinomycetota</taxon>
        <taxon>Actinomycetes</taxon>
        <taxon>Propionibacteriales</taxon>
        <taxon>Actinopolymorphaceae</taxon>
        <taxon>Actinopolymorpha</taxon>
    </lineage>
</organism>
<sequence length="247" mass="25630">MSDVEAEQESEGTHASEPDQHIGSVTGRLNWLRAGVLGANDGIVSVAGIVVGVAAANVERSALLIAGLAGLLAGAFSMAAGEYVSVSTQRDSEKALLDKERWELNQMPDQELEELAAMYEAKGISPDLARKVAEELTEHDALRAHAETELGIDPDELTSPWNAAIASFVAFTVGALLPMVAILFPPAQARVPVTFAAVIVALLLTGAVSARLGGAKARPAAIRTVVGGALAMLVTYVIGHLLGGISF</sequence>
<dbReference type="Pfam" id="PF01988">
    <property type="entry name" value="VIT1"/>
    <property type="match status" value="1"/>
</dbReference>
<comment type="caution">
    <text evidence="7">The sequence shown here is derived from an EMBL/GenBank/DDBJ whole genome shotgun (WGS) entry which is preliminary data.</text>
</comment>
<feature type="transmembrane region" description="Helical" evidence="6">
    <location>
        <begin position="62"/>
        <end position="84"/>
    </location>
</feature>
<feature type="transmembrane region" description="Helical" evidence="6">
    <location>
        <begin position="220"/>
        <end position="242"/>
    </location>
</feature>
<evidence type="ECO:0000256" key="3">
    <source>
        <dbReference type="ARBA" id="ARBA00022989"/>
    </source>
</evidence>
<evidence type="ECO:0000256" key="4">
    <source>
        <dbReference type="ARBA" id="ARBA00023136"/>
    </source>
</evidence>
<comment type="subcellular location">
    <subcellularLocation>
        <location evidence="1">Endomembrane system</location>
        <topology evidence="1">Multi-pass membrane protein</topology>
    </subcellularLocation>
</comment>
<name>A0A927MWN4_9ACTN</name>
<evidence type="ECO:0000313" key="8">
    <source>
        <dbReference type="Proteomes" id="UP000638648"/>
    </source>
</evidence>
<keyword evidence="4 6" id="KW-0472">Membrane</keyword>
<dbReference type="PANTHER" id="PTHR31851">
    <property type="entry name" value="FE(2+)/MN(2+) TRANSPORTER PCL1"/>
    <property type="match status" value="1"/>
</dbReference>
<dbReference type="GO" id="GO:0012505">
    <property type="term" value="C:endomembrane system"/>
    <property type="evidence" value="ECO:0007669"/>
    <property type="project" value="UniProtKB-SubCell"/>
</dbReference>
<accession>A0A927MWN4</accession>
<reference evidence="7" key="1">
    <citation type="submission" date="2020-10" db="EMBL/GenBank/DDBJ databases">
        <title>Sequencing the genomes of 1000 actinobacteria strains.</title>
        <authorList>
            <person name="Klenk H.-P."/>
        </authorList>
    </citation>
    <scope>NUCLEOTIDE SEQUENCE</scope>
    <source>
        <strain evidence="7">DSM 45354</strain>
    </source>
</reference>
<feature type="transmembrane region" description="Helical" evidence="6">
    <location>
        <begin position="163"/>
        <end position="184"/>
    </location>
</feature>
<dbReference type="Proteomes" id="UP000638648">
    <property type="component" value="Unassembled WGS sequence"/>
</dbReference>
<evidence type="ECO:0000313" key="7">
    <source>
        <dbReference type="EMBL" id="MBE1607627.1"/>
    </source>
</evidence>
<dbReference type="GO" id="GO:0005384">
    <property type="term" value="F:manganese ion transmembrane transporter activity"/>
    <property type="evidence" value="ECO:0007669"/>
    <property type="project" value="InterPro"/>
</dbReference>
<keyword evidence="3 6" id="KW-1133">Transmembrane helix</keyword>
<dbReference type="GO" id="GO:0030026">
    <property type="term" value="P:intracellular manganese ion homeostasis"/>
    <property type="evidence" value="ECO:0007669"/>
    <property type="project" value="InterPro"/>
</dbReference>
<keyword evidence="2 6" id="KW-0812">Transmembrane</keyword>
<evidence type="ECO:0000256" key="6">
    <source>
        <dbReference type="SAM" id="Phobius"/>
    </source>
</evidence>
<feature type="region of interest" description="Disordered" evidence="5">
    <location>
        <begin position="1"/>
        <end position="22"/>
    </location>
</feature>
<evidence type="ECO:0000256" key="5">
    <source>
        <dbReference type="SAM" id="MobiDB-lite"/>
    </source>
</evidence>
<dbReference type="EMBL" id="JADBEM010000001">
    <property type="protein sequence ID" value="MBE1607627.1"/>
    <property type="molecule type" value="Genomic_DNA"/>
</dbReference>
<protein>
    <submittedName>
        <fullName evidence="7">VIT1/CCC1 family predicted Fe2+/Mn2+ transporter</fullName>
    </submittedName>
</protein>